<dbReference type="GO" id="GO:0004364">
    <property type="term" value="F:glutathione transferase activity"/>
    <property type="evidence" value="ECO:0007669"/>
    <property type="project" value="UniProtKB-EC"/>
</dbReference>
<feature type="region of interest" description="Disordered" evidence="6">
    <location>
        <begin position="448"/>
        <end position="515"/>
    </location>
</feature>
<dbReference type="SUPFAM" id="SSF47616">
    <property type="entry name" value="GST C-terminal domain-like"/>
    <property type="match status" value="1"/>
</dbReference>
<dbReference type="STRING" id="2018661.A0A2A2LTQ4"/>
<dbReference type="GO" id="GO:0006749">
    <property type="term" value="P:glutathione metabolic process"/>
    <property type="evidence" value="ECO:0007669"/>
    <property type="project" value="TreeGrafter"/>
</dbReference>
<dbReference type="GO" id="GO:0004602">
    <property type="term" value="F:glutathione peroxidase activity"/>
    <property type="evidence" value="ECO:0007669"/>
    <property type="project" value="UniProtKB-ARBA"/>
</dbReference>
<dbReference type="InterPro" id="IPR036282">
    <property type="entry name" value="Glutathione-S-Trfase_C_sf"/>
</dbReference>
<reference evidence="9 10" key="1">
    <citation type="journal article" date="2017" name="Curr. Biol.">
        <title>Genome architecture and evolution of a unichromosomal asexual nematode.</title>
        <authorList>
            <person name="Fradin H."/>
            <person name="Zegar C."/>
            <person name="Gutwein M."/>
            <person name="Lucas J."/>
            <person name="Kovtun M."/>
            <person name="Corcoran D."/>
            <person name="Baugh L.R."/>
            <person name="Kiontke K."/>
            <person name="Gunsalus K."/>
            <person name="Fitch D.H."/>
            <person name="Piano F."/>
        </authorList>
    </citation>
    <scope>NUCLEOTIDE SEQUENCE [LARGE SCALE GENOMIC DNA]</scope>
    <source>
        <strain evidence="9">PF1309</strain>
    </source>
</reference>
<gene>
    <name evidence="9" type="ORF">WR25_05578</name>
</gene>
<dbReference type="SFLD" id="SFLDS00019">
    <property type="entry name" value="Glutathione_Transferase_(cytos"/>
    <property type="match status" value="1"/>
</dbReference>
<dbReference type="PANTHER" id="PTHR11571:SF261">
    <property type="entry name" value="GLUTATHIONE S-TRANSFERASE GST-36-RELATED"/>
    <property type="match status" value="1"/>
</dbReference>
<evidence type="ECO:0000256" key="5">
    <source>
        <dbReference type="ARBA" id="ARBA00078118"/>
    </source>
</evidence>
<comment type="caution">
    <text evidence="9">The sequence shown here is derived from an EMBL/GenBank/DDBJ whole genome shotgun (WGS) entry which is preliminary data.</text>
</comment>
<dbReference type="InterPro" id="IPR036249">
    <property type="entry name" value="Thioredoxin-like_sf"/>
</dbReference>
<dbReference type="CDD" id="cd03192">
    <property type="entry name" value="GST_C_Sigma_like"/>
    <property type="match status" value="1"/>
</dbReference>
<dbReference type="Pfam" id="PF02798">
    <property type="entry name" value="GST_N"/>
    <property type="match status" value="1"/>
</dbReference>
<dbReference type="CDD" id="cd03039">
    <property type="entry name" value="GST_N_Sigma_like"/>
    <property type="match status" value="1"/>
</dbReference>
<feature type="region of interest" description="Disordered" evidence="6">
    <location>
        <begin position="190"/>
        <end position="433"/>
    </location>
</feature>
<dbReference type="EC" id="2.5.1.18" evidence="1"/>
<evidence type="ECO:0000259" key="8">
    <source>
        <dbReference type="PROSITE" id="PS50405"/>
    </source>
</evidence>
<protein>
    <recommendedName>
        <fullName evidence="1">glutathione transferase</fullName>
        <ecNumber evidence="1">2.5.1.18</ecNumber>
    </recommendedName>
    <alternativeName>
        <fullName evidence="5">GST class-sigma</fullName>
    </alternativeName>
</protein>
<dbReference type="PROSITE" id="PS50405">
    <property type="entry name" value="GST_CTER"/>
    <property type="match status" value="1"/>
</dbReference>
<evidence type="ECO:0000256" key="6">
    <source>
        <dbReference type="SAM" id="MobiDB-lite"/>
    </source>
</evidence>
<feature type="compositionally biased region" description="Polar residues" evidence="6">
    <location>
        <begin position="250"/>
        <end position="260"/>
    </location>
</feature>
<evidence type="ECO:0000259" key="7">
    <source>
        <dbReference type="PROSITE" id="PS50404"/>
    </source>
</evidence>
<dbReference type="InterPro" id="IPR040079">
    <property type="entry name" value="Glutathione_S-Trfase"/>
</dbReference>
<name>A0A2A2LTQ4_9BILA</name>
<evidence type="ECO:0000256" key="3">
    <source>
        <dbReference type="ARBA" id="ARBA00038317"/>
    </source>
</evidence>
<dbReference type="Gene3D" id="3.40.30.10">
    <property type="entry name" value="Glutaredoxin"/>
    <property type="match status" value="1"/>
</dbReference>
<dbReference type="InterPro" id="IPR004045">
    <property type="entry name" value="Glutathione_S-Trfase_N"/>
</dbReference>
<feature type="compositionally biased region" description="Low complexity" evidence="6">
    <location>
        <begin position="215"/>
        <end position="227"/>
    </location>
</feature>
<feature type="compositionally biased region" description="Basic and acidic residues" evidence="6">
    <location>
        <begin position="299"/>
        <end position="318"/>
    </location>
</feature>
<feature type="compositionally biased region" description="Acidic residues" evidence="6">
    <location>
        <begin position="382"/>
        <end position="395"/>
    </location>
</feature>
<feature type="compositionally biased region" description="Acidic residues" evidence="6">
    <location>
        <begin position="452"/>
        <end position="464"/>
    </location>
</feature>
<dbReference type="Proteomes" id="UP000218231">
    <property type="component" value="Unassembled WGS sequence"/>
</dbReference>
<keyword evidence="2" id="KW-0808">Transferase</keyword>
<evidence type="ECO:0000256" key="1">
    <source>
        <dbReference type="ARBA" id="ARBA00012452"/>
    </source>
</evidence>
<dbReference type="EMBL" id="LIAE01006457">
    <property type="protein sequence ID" value="PAV89347.1"/>
    <property type="molecule type" value="Genomic_DNA"/>
</dbReference>
<dbReference type="FunFam" id="3.40.30.10:FF:000035">
    <property type="entry name" value="hematopoietic prostaglandin D synthase"/>
    <property type="match status" value="1"/>
</dbReference>
<comment type="catalytic activity">
    <reaction evidence="4">
        <text>RX + glutathione = an S-substituted glutathione + a halide anion + H(+)</text>
        <dbReference type="Rhea" id="RHEA:16437"/>
        <dbReference type="ChEBI" id="CHEBI:15378"/>
        <dbReference type="ChEBI" id="CHEBI:16042"/>
        <dbReference type="ChEBI" id="CHEBI:17792"/>
        <dbReference type="ChEBI" id="CHEBI:57925"/>
        <dbReference type="ChEBI" id="CHEBI:90779"/>
        <dbReference type="EC" id="2.5.1.18"/>
    </reaction>
</comment>
<proteinExistence type="inferred from homology"/>
<evidence type="ECO:0000256" key="4">
    <source>
        <dbReference type="ARBA" id="ARBA00047960"/>
    </source>
</evidence>
<evidence type="ECO:0000313" key="9">
    <source>
        <dbReference type="EMBL" id="PAV89347.1"/>
    </source>
</evidence>
<dbReference type="InterPro" id="IPR050213">
    <property type="entry name" value="GST_superfamily"/>
</dbReference>
<dbReference type="AlphaFoldDB" id="A0A2A2LTQ4"/>
<dbReference type="PANTHER" id="PTHR11571">
    <property type="entry name" value="GLUTATHIONE S-TRANSFERASE"/>
    <property type="match status" value="1"/>
</dbReference>
<evidence type="ECO:0000313" key="10">
    <source>
        <dbReference type="Proteomes" id="UP000218231"/>
    </source>
</evidence>
<feature type="compositionally biased region" description="Polar residues" evidence="6">
    <location>
        <begin position="190"/>
        <end position="208"/>
    </location>
</feature>
<feature type="region of interest" description="Disordered" evidence="6">
    <location>
        <begin position="895"/>
        <end position="930"/>
    </location>
</feature>
<dbReference type="OrthoDB" id="5828306at2759"/>
<dbReference type="PROSITE" id="PS50404">
    <property type="entry name" value="GST_NTER"/>
    <property type="match status" value="1"/>
</dbReference>
<organism evidence="9 10">
    <name type="scientific">Diploscapter pachys</name>
    <dbReference type="NCBI Taxonomy" id="2018661"/>
    <lineage>
        <taxon>Eukaryota</taxon>
        <taxon>Metazoa</taxon>
        <taxon>Ecdysozoa</taxon>
        <taxon>Nematoda</taxon>
        <taxon>Chromadorea</taxon>
        <taxon>Rhabditida</taxon>
        <taxon>Rhabditina</taxon>
        <taxon>Rhabditomorpha</taxon>
        <taxon>Rhabditoidea</taxon>
        <taxon>Rhabditidae</taxon>
        <taxon>Diploscapter</taxon>
    </lineage>
</organism>
<keyword evidence="10" id="KW-1185">Reference proteome</keyword>
<feature type="compositionally biased region" description="Basic and acidic residues" evidence="6">
    <location>
        <begin position="358"/>
        <end position="368"/>
    </location>
</feature>
<dbReference type="Gene3D" id="1.20.1050.10">
    <property type="match status" value="1"/>
</dbReference>
<accession>A0A2A2LTQ4</accession>
<sequence length="1107" mass="124647">MVYKLYYFDIRGRAEPTRQLLALGHQPYEDIRISAEEWPAFKSKTPLGSMPFMEIDGIKLGQSLAIMRFLGHKFNRAGSCPMEEAKLNMIADTIQDFLNQEGPAKLSYVIMGIIKISKEEFYKTKIVPAIEIYAPIINNFLRENGSKGVFVGDRETWTDVFAAEALIKRVHSLPEIRKYLEQRKPSICSATKSKSTAIKNTPSTSKASISKLVAKSKPSKNAASSKKSSTKAPHKSIPKKVVASKKPTVGKQQQQKTISDVKTLKTISTRDKDAEENQITLEKSTKKTSPPKKQPKSNKLPETKEPETRPERIEKVMRSESILPSSSALTFRELTPAQRKPRRNTASSWRSNEGELQEAEKADVDKPSSSRNINENVVNDGVELEEDEQQEEFAQLEEQQSRNGEATAEDIEMGHPGARSEAGEDRFTEDREENILFVQSGAVQFLKTKTGDEDEASPEPELESFQEKYQVQENRDVSHIQEEEESSPPLLQPEIGFASARGTGAGQTGDGDDEQPVRQFVLTGDQFRVQTPNGSQRVMMLARDDDGNEVYVDEDNQILEVVLDEEETATSSARETSMVQDQIMMSSVDSSTSMSAGPNEMRAIEFNFLDAKNVCCGLCGEIVPYDLLVSEHLPRMHPETFSEGTRFDYEEMPYEQYLQNKMNKEAETLGSVFRRFGHQGRKISQIRVNPYQMSITELEFALKKKMLEKMGREVPVSLVDKLHARCGICNAIISLNKKFETIHIIRHFNSWHPDSHRCAGTWPIERAVTNGGAKMLSVHDFAVINHCIDAVNNLQCIWCGTLVDKTTLVQHFTEVHPNEVQVPKCTLCLHELVINARMREKFGDDMEIILPDEFHVACNKFGISASSERALEKAIEKQLIMAAKGIMRGVHTVSGGGKAGTSGMKTAGESRGLEQMQREREFEEEDDEEDVVDDAVLGNSPYVNSRHQFGRKNRMKRLFIQPCFRQVCPVNSLYVSAISECEWKCKLCNETIYGAVISAGAIRHYKNYHPGEVEAMQYELCKTRLARISDGMMEFVHPQLVECLICNITYALHKPYNMCRGIRHLKQKHPELMPEFNGTPINGIVPEVEGESGESSGMQVEAIEEQE</sequence>
<feature type="compositionally biased region" description="Basic residues" evidence="6">
    <location>
        <begin position="228"/>
        <end position="238"/>
    </location>
</feature>
<feature type="domain" description="GST N-terminal" evidence="7">
    <location>
        <begin position="1"/>
        <end position="78"/>
    </location>
</feature>
<evidence type="ECO:0000256" key="2">
    <source>
        <dbReference type="ARBA" id="ARBA00022679"/>
    </source>
</evidence>
<dbReference type="InterPro" id="IPR010987">
    <property type="entry name" value="Glutathione-S-Trfase_C-like"/>
</dbReference>
<feature type="domain" description="GST C-terminal" evidence="8">
    <location>
        <begin position="80"/>
        <end position="219"/>
    </location>
</feature>
<comment type="similarity">
    <text evidence="3">Belongs to the GST superfamily. Sigma family.</text>
</comment>
<dbReference type="SUPFAM" id="SSF52833">
    <property type="entry name" value="Thioredoxin-like"/>
    <property type="match status" value="1"/>
</dbReference>